<dbReference type="Gene3D" id="3.30.1360.120">
    <property type="entry name" value="Probable tRNA modification gtpase trme, domain 1"/>
    <property type="match status" value="1"/>
</dbReference>
<evidence type="ECO:0000313" key="1">
    <source>
        <dbReference type="EMBL" id="RMA43856.1"/>
    </source>
</evidence>
<gene>
    <name evidence="1" type="ORF">D9R08_02725</name>
</gene>
<dbReference type="EMBL" id="RCNT01000001">
    <property type="protein sequence ID" value="RMA43856.1"/>
    <property type="molecule type" value="Genomic_DNA"/>
</dbReference>
<dbReference type="Proteomes" id="UP000281343">
    <property type="component" value="Unassembled WGS sequence"/>
</dbReference>
<organism evidence="1 2">
    <name type="scientific">Rhodophyticola porphyridii</name>
    <dbReference type="NCBI Taxonomy" id="1852017"/>
    <lineage>
        <taxon>Bacteria</taxon>
        <taxon>Pseudomonadati</taxon>
        <taxon>Pseudomonadota</taxon>
        <taxon>Alphaproteobacteria</taxon>
        <taxon>Rhodobacterales</taxon>
        <taxon>Roseobacteraceae</taxon>
        <taxon>Rhodophyticola</taxon>
    </lineage>
</organism>
<reference evidence="1 2" key="1">
    <citation type="submission" date="2018-10" db="EMBL/GenBank/DDBJ databases">
        <authorList>
            <person name="Jung H.S."/>
            <person name="Jeon C.O."/>
        </authorList>
    </citation>
    <scope>NUCLEOTIDE SEQUENCE [LARGE SCALE GENOMIC DNA]</scope>
    <source>
        <strain evidence="1 2">MA-7-27</strain>
    </source>
</reference>
<dbReference type="InterPro" id="IPR027266">
    <property type="entry name" value="TrmE/GcvT-like"/>
</dbReference>
<dbReference type="SUPFAM" id="SSF103025">
    <property type="entry name" value="Folate-binding domain"/>
    <property type="match status" value="1"/>
</dbReference>
<comment type="caution">
    <text evidence="1">The sequence shown here is derived from an EMBL/GenBank/DDBJ whole genome shotgun (WGS) entry which is preliminary data.</text>
</comment>
<protein>
    <submittedName>
        <fullName evidence="1">Sarcosine oxidase subunit gamma</fullName>
    </submittedName>
</protein>
<evidence type="ECO:0000313" key="2">
    <source>
        <dbReference type="Proteomes" id="UP000281343"/>
    </source>
</evidence>
<accession>A0A3L9YCV6</accession>
<keyword evidence="2" id="KW-1185">Reference proteome</keyword>
<sequence length="214" mass="22450">MWIICAASKRSAKSAIRYFSTPREHASVARLIAKSAASGLLPIRIGTVTLTEETPAAITALMPFAGKPRALSVALKAAHGVAFPGPNRSSAKGGTRVCWSGLDQAFLIGDPAQADLADHAALVDQTDAWAVLHLEGEDAAEVLARLTPISLSRDSFKRGHAARSLLGHMTALIIRTGAQGFTILIFRSMAATATHELDVAMRGVAARAALQPPP</sequence>
<dbReference type="AlphaFoldDB" id="A0A3L9YCV6"/>
<name>A0A3L9YCV6_9RHOB</name>
<dbReference type="OrthoDB" id="7350722at2"/>
<proteinExistence type="predicted"/>